<organism evidence="7 8">
    <name type="scientific">Meiothermus granaticius NBRC 107808</name>
    <dbReference type="NCBI Taxonomy" id="1227551"/>
    <lineage>
        <taxon>Bacteria</taxon>
        <taxon>Thermotogati</taxon>
        <taxon>Deinococcota</taxon>
        <taxon>Deinococci</taxon>
        <taxon>Thermales</taxon>
        <taxon>Thermaceae</taxon>
        <taxon>Meiothermus</taxon>
    </lineage>
</organism>
<dbReference type="InterPro" id="IPR000577">
    <property type="entry name" value="Carb_kinase_FGGY"/>
</dbReference>
<protein>
    <submittedName>
        <fullName evidence="7">Xylulose kinase</fullName>
        <ecNumber evidence="7">2.7.1.17</ecNumber>
    </submittedName>
</protein>
<evidence type="ECO:0000256" key="4">
    <source>
        <dbReference type="RuleBase" id="RU003733"/>
    </source>
</evidence>
<dbReference type="InterPro" id="IPR018484">
    <property type="entry name" value="FGGY_N"/>
</dbReference>
<dbReference type="PROSITE" id="PS00445">
    <property type="entry name" value="FGGY_KINASES_2"/>
    <property type="match status" value="1"/>
</dbReference>
<dbReference type="EMBL" id="QWLB01000036">
    <property type="protein sequence ID" value="RIH91646.1"/>
    <property type="molecule type" value="Genomic_DNA"/>
</dbReference>
<comment type="caution">
    <text evidence="7">The sequence shown here is derived from an EMBL/GenBank/DDBJ whole genome shotgun (WGS) entry which is preliminary data.</text>
</comment>
<accession>A0A399F7K4</accession>
<keyword evidence="2 4" id="KW-0808">Transferase</keyword>
<dbReference type="InterPro" id="IPR043129">
    <property type="entry name" value="ATPase_NBD"/>
</dbReference>
<dbReference type="PANTHER" id="PTHR43095:SF5">
    <property type="entry name" value="XYLULOSE KINASE"/>
    <property type="match status" value="1"/>
</dbReference>
<proteinExistence type="inferred from homology"/>
<evidence type="ECO:0000313" key="7">
    <source>
        <dbReference type="EMBL" id="RIH91646.1"/>
    </source>
</evidence>
<sequence length="490" mass="53759">MVIGLDIGTSSVKGVLLDEAARVRAQAEHPHSLRHPAAGWAEEDPEDWWAGTLKVLQRLREAAVSAPIHALGVSGMVPALVLHGPEGQVLRPSIQQNDARAVGEIAHLREVFGDEALFARTGATWNQQVVAPKLLWLKRNEPEVWAHLDWLSGSYEHIVYRLCGARYTEANWALESGLWNPHQQVWLEEVLDYLELPPRVLAPVRFPQEVVGHLKAEVAARTGLPEGLPIIAGSADHIAAALAAGLQQEGEAVIKLGSAGDFLYVSPTFTPLRELYIDYHDLPGLFVLNGCMASSGTLLEWFRRNFRPGASFATLDAEAARVPAGAEGLVVLPYFLGEKTPFSDPLARGSVLGLTLQHTPSHLYRALLEAVAYAFRHHVEVLESYGHRVRRYLVMDGGARSPLWRSILASVLGQEVHYLAQSAQGSAYGVGFLAGMALGQWNLEALPLEVAGSTSPQEEWREVYHTAYGLYREAYPSLQRWFAKLGGINA</sequence>
<dbReference type="OrthoDB" id="9805576at2"/>
<dbReference type="InterPro" id="IPR018483">
    <property type="entry name" value="Carb_kinase_FGGY_CS"/>
</dbReference>
<dbReference type="InterPro" id="IPR050406">
    <property type="entry name" value="FGGY_Carb_Kinase"/>
</dbReference>
<dbReference type="PANTHER" id="PTHR43095">
    <property type="entry name" value="SUGAR KINASE"/>
    <property type="match status" value="1"/>
</dbReference>
<evidence type="ECO:0000256" key="1">
    <source>
        <dbReference type="ARBA" id="ARBA00009156"/>
    </source>
</evidence>
<dbReference type="Pfam" id="PF00370">
    <property type="entry name" value="FGGY_N"/>
    <property type="match status" value="1"/>
</dbReference>
<feature type="domain" description="Carbohydrate kinase FGGY N-terminal" evidence="5">
    <location>
        <begin position="1"/>
        <end position="242"/>
    </location>
</feature>
<dbReference type="Proteomes" id="UP000266178">
    <property type="component" value="Unassembled WGS sequence"/>
</dbReference>
<dbReference type="Pfam" id="PF02782">
    <property type="entry name" value="FGGY_C"/>
    <property type="match status" value="1"/>
</dbReference>
<evidence type="ECO:0000256" key="2">
    <source>
        <dbReference type="ARBA" id="ARBA00022679"/>
    </source>
</evidence>
<evidence type="ECO:0000259" key="5">
    <source>
        <dbReference type="Pfam" id="PF00370"/>
    </source>
</evidence>
<dbReference type="Gene3D" id="3.30.420.40">
    <property type="match status" value="2"/>
</dbReference>
<dbReference type="InterPro" id="IPR018485">
    <property type="entry name" value="FGGY_C"/>
</dbReference>
<evidence type="ECO:0000259" key="6">
    <source>
        <dbReference type="Pfam" id="PF02782"/>
    </source>
</evidence>
<dbReference type="SUPFAM" id="SSF53067">
    <property type="entry name" value="Actin-like ATPase domain"/>
    <property type="match status" value="2"/>
</dbReference>
<evidence type="ECO:0000256" key="3">
    <source>
        <dbReference type="ARBA" id="ARBA00022777"/>
    </source>
</evidence>
<keyword evidence="3 4" id="KW-0418">Kinase</keyword>
<keyword evidence="8" id="KW-1185">Reference proteome</keyword>
<comment type="similarity">
    <text evidence="1 4">Belongs to the FGGY kinase family.</text>
</comment>
<feature type="domain" description="Carbohydrate kinase FGGY C-terminal" evidence="6">
    <location>
        <begin position="280"/>
        <end position="437"/>
    </location>
</feature>
<dbReference type="RefSeq" id="WP_119357917.1">
    <property type="nucleotide sequence ID" value="NZ_BJXM01000030.1"/>
</dbReference>
<evidence type="ECO:0000313" key="8">
    <source>
        <dbReference type="Proteomes" id="UP000266178"/>
    </source>
</evidence>
<reference evidence="7 8" key="1">
    <citation type="submission" date="2018-08" db="EMBL/GenBank/DDBJ databases">
        <title>Meiothermus granaticius genome AF-68 sequencing project.</title>
        <authorList>
            <person name="Da Costa M.S."/>
            <person name="Albuquerque L."/>
            <person name="Raposo P."/>
            <person name="Froufe H.J.C."/>
            <person name="Barroso C.S."/>
            <person name="Egas C."/>
        </authorList>
    </citation>
    <scope>NUCLEOTIDE SEQUENCE [LARGE SCALE GENOMIC DNA]</scope>
    <source>
        <strain evidence="7 8">AF-68</strain>
    </source>
</reference>
<gene>
    <name evidence="7" type="primary">xylB_1</name>
    <name evidence="7" type="ORF">Mgrana_02456</name>
</gene>
<dbReference type="AlphaFoldDB" id="A0A399F7K4"/>
<dbReference type="CDD" id="cd07804">
    <property type="entry name" value="ASKHA_NBD_FGGY_RrXK-like"/>
    <property type="match status" value="1"/>
</dbReference>
<name>A0A399F7K4_9DEIN</name>
<dbReference type="GO" id="GO:0004856">
    <property type="term" value="F:D-xylulokinase activity"/>
    <property type="evidence" value="ECO:0007669"/>
    <property type="project" value="UniProtKB-EC"/>
</dbReference>
<dbReference type="EC" id="2.7.1.17" evidence="7"/>
<dbReference type="PIRSF" id="PIRSF000538">
    <property type="entry name" value="GlpK"/>
    <property type="match status" value="1"/>
</dbReference>